<accession>A0A0S1X8U0</accession>
<reference evidence="1 2" key="1">
    <citation type="journal article" date="2016" name="Genome Announc.">
        <title>Complete genome sequence of the hyperthermophilic and piezophilic archaeon Thermococcus barophilus Ch5, capable of growth at the expense of hydrogenogenesis from carbon monoxide and formate.</title>
        <authorList>
            <person name="Oger P."/>
            <person name="Sokolova T.G."/>
            <person name="Kozhevnikova D.A."/>
            <person name="Taranov E.A."/>
            <person name="Vannier P."/>
            <person name="Lee H.S."/>
            <person name="Kwon K.K."/>
            <person name="Kang S.G."/>
            <person name="Lee J.H."/>
            <person name="Bonch-Osmolovskaya E.A."/>
            <person name="Lebedinsky A.V."/>
        </authorList>
    </citation>
    <scope>NUCLEOTIDE SEQUENCE [LARGE SCALE GENOMIC DNA]</scope>
    <source>
        <strain evidence="2">Ch5</strain>
    </source>
</reference>
<gene>
    <name evidence="1" type="ORF">TBCH5v1_0149</name>
</gene>
<organism evidence="1 2">
    <name type="scientific">Thermococcus barophilus</name>
    <dbReference type="NCBI Taxonomy" id="55802"/>
    <lineage>
        <taxon>Archaea</taxon>
        <taxon>Methanobacteriati</taxon>
        <taxon>Methanobacteriota</taxon>
        <taxon>Thermococci</taxon>
        <taxon>Thermococcales</taxon>
        <taxon>Thermococcaceae</taxon>
        <taxon>Thermococcus</taxon>
    </lineage>
</organism>
<sequence length="44" mass="5248">MLCNSGKKLMITPIYEGEIFERHEVITLLMFRFNYIQCGQSYDD</sequence>
<proteinExistence type="predicted"/>
<evidence type="ECO:0000313" key="2">
    <source>
        <dbReference type="Proteomes" id="UP000066042"/>
    </source>
</evidence>
<protein>
    <submittedName>
        <fullName evidence="1">Uncharacterized protein</fullName>
    </submittedName>
</protein>
<dbReference type="AlphaFoldDB" id="A0A0S1X8U0"/>
<dbReference type="EMBL" id="CP013050">
    <property type="protein sequence ID" value="ALM74128.1"/>
    <property type="molecule type" value="Genomic_DNA"/>
</dbReference>
<dbReference type="Proteomes" id="UP000066042">
    <property type="component" value="Chromosome"/>
</dbReference>
<name>A0A0S1X8U0_THEBA</name>
<evidence type="ECO:0000313" key="1">
    <source>
        <dbReference type="EMBL" id="ALM74128.1"/>
    </source>
</evidence>